<feature type="transmembrane region" description="Helical" evidence="10">
    <location>
        <begin position="6"/>
        <end position="27"/>
    </location>
</feature>
<comment type="similarity">
    <text evidence="2">Belongs to the complex I subunit 4 family.</text>
</comment>
<comment type="subcellular location">
    <subcellularLocation>
        <location evidence="1">Endomembrane system</location>
        <topology evidence="1">Multi-pass membrane protein</topology>
    </subcellularLocation>
    <subcellularLocation>
        <location evidence="9">Membrane</location>
        <topology evidence="9">Multi-pass membrane protein</topology>
    </subcellularLocation>
</comment>
<dbReference type="Proteomes" id="UP000506160">
    <property type="component" value="Unassembled WGS sequence"/>
</dbReference>
<accession>A0AB94IB50</accession>
<dbReference type="GO" id="GO:0048039">
    <property type="term" value="F:ubiquinone binding"/>
    <property type="evidence" value="ECO:0007669"/>
    <property type="project" value="TreeGrafter"/>
</dbReference>
<dbReference type="AlphaFoldDB" id="A0AB94IB50"/>
<dbReference type="InterPro" id="IPR001750">
    <property type="entry name" value="ND/Mrp_TM"/>
</dbReference>
<reference evidence="12 13" key="1">
    <citation type="journal article" date="2014" name="Appl. Environ. Microbiol.">
        <title>Genomic features of a bumble bee symbiont reflect its host environment.</title>
        <authorList>
            <person name="Martinson V.G."/>
            <person name="Magoc T."/>
            <person name="Koch H."/>
            <person name="Salzberg S.L."/>
            <person name="Moran N.A."/>
        </authorList>
    </citation>
    <scope>NUCLEOTIDE SEQUENCE [LARGE SCALE GENOMIC DNA]</scope>
    <source>
        <strain evidence="12 13">Bimp</strain>
    </source>
</reference>
<feature type="transmembrane region" description="Helical" evidence="10">
    <location>
        <begin position="62"/>
        <end position="82"/>
    </location>
</feature>
<evidence type="ECO:0000313" key="12">
    <source>
        <dbReference type="EMBL" id="TEA26632.1"/>
    </source>
</evidence>
<feature type="transmembrane region" description="Helical" evidence="10">
    <location>
        <begin position="500"/>
        <end position="520"/>
    </location>
</feature>
<name>A0AB94IB50_9GAMM</name>
<feature type="transmembrane region" description="Helical" evidence="10">
    <location>
        <begin position="248"/>
        <end position="270"/>
    </location>
</feature>
<dbReference type="NCBIfam" id="TIGR01972">
    <property type="entry name" value="NDH_I_M"/>
    <property type="match status" value="1"/>
</dbReference>
<organism evidence="12 13">
    <name type="scientific">Candidatus Schmidhempelia bombi str. Bimp</name>
    <dbReference type="NCBI Taxonomy" id="1387197"/>
    <lineage>
        <taxon>Bacteria</taxon>
        <taxon>Pseudomonadati</taxon>
        <taxon>Pseudomonadota</taxon>
        <taxon>Gammaproteobacteria</taxon>
        <taxon>Orbales</taxon>
        <taxon>Orbaceae</taxon>
        <taxon>Candidatus Schmidhempelia</taxon>
    </lineage>
</organism>
<dbReference type="RefSeq" id="WP_081685292.1">
    <property type="nucleotide sequence ID" value="NZ_AWGA01000070.1"/>
</dbReference>
<dbReference type="PANTHER" id="PTHR43507:SF1">
    <property type="entry name" value="NADH-UBIQUINONE OXIDOREDUCTASE CHAIN 4"/>
    <property type="match status" value="1"/>
</dbReference>
<evidence type="ECO:0000256" key="6">
    <source>
        <dbReference type="ARBA" id="ARBA00023136"/>
    </source>
</evidence>
<evidence type="ECO:0000256" key="10">
    <source>
        <dbReference type="SAM" id="Phobius"/>
    </source>
</evidence>
<feature type="transmembrane region" description="Helical" evidence="10">
    <location>
        <begin position="347"/>
        <end position="369"/>
    </location>
</feature>
<dbReference type="GO" id="GO:0012505">
    <property type="term" value="C:endomembrane system"/>
    <property type="evidence" value="ECO:0007669"/>
    <property type="project" value="UniProtKB-SubCell"/>
</dbReference>
<evidence type="ECO:0000256" key="1">
    <source>
        <dbReference type="ARBA" id="ARBA00004127"/>
    </source>
</evidence>
<evidence type="ECO:0000256" key="3">
    <source>
        <dbReference type="ARBA" id="ARBA00019906"/>
    </source>
</evidence>
<evidence type="ECO:0000256" key="5">
    <source>
        <dbReference type="ARBA" id="ARBA00022989"/>
    </source>
</evidence>
<feature type="transmembrane region" description="Helical" evidence="10">
    <location>
        <begin position="170"/>
        <end position="191"/>
    </location>
</feature>
<dbReference type="Pfam" id="PF00361">
    <property type="entry name" value="Proton_antipo_M"/>
    <property type="match status" value="1"/>
</dbReference>
<feature type="transmembrane region" description="Helical" evidence="10">
    <location>
        <begin position="375"/>
        <end position="395"/>
    </location>
</feature>
<keyword evidence="13" id="KW-1185">Reference proteome</keyword>
<evidence type="ECO:0000256" key="9">
    <source>
        <dbReference type="RuleBase" id="RU000320"/>
    </source>
</evidence>
<keyword evidence="5 10" id="KW-1133">Transmembrane helix</keyword>
<evidence type="ECO:0000259" key="11">
    <source>
        <dbReference type="Pfam" id="PF00361"/>
    </source>
</evidence>
<dbReference type="PANTHER" id="PTHR43507">
    <property type="entry name" value="NADH-UBIQUINONE OXIDOREDUCTASE CHAIN 4"/>
    <property type="match status" value="1"/>
</dbReference>
<feature type="transmembrane region" description="Helical" evidence="10">
    <location>
        <begin position="416"/>
        <end position="438"/>
    </location>
</feature>
<dbReference type="GO" id="GO:0015990">
    <property type="term" value="P:electron transport coupled proton transport"/>
    <property type="evidence" value="ECO:0007669"/>
    <property type="project" value="TreeGrafter"/>
</dbReference>
<keyword evidence="4 9" id="KW-0812">Transmembrane</keyword>
<sequence length="547" mass="61814">MIPVLSLLIFLPIIGGIVCWLISILLAKKFNFAITAEQQLITSSGKIAFIEKCKQQWLRYGIAWIAIAIILIELIISLYYWYDCLHSLSSGVADTWEKQLDVTWIPFLGIRFHVMLDGLSVIMVTLTLFLTLLTLLYSLKEKHTNIGLYYLCILWCCSSVVGLLTAVDLFLFFLFWEMVSIPLYFLVVLWGRRDSNAQLRFNGAIKLLIFTQASSLVMLLSIISLALINLSLTKVWSFDYDTLINTPISSRAEFLLMIGFFLAFIVRMPLIPFHSWFIDAHIESSTTSSMMISGLLMNAAVYGILRFVLPIFPNASLIFAPFVMLYALGSLYYSAFLVFNQSDIKKLIAYVHIALISFLTFMIYVGNILIYQGVIIQMIAISLSITGLFMVSGMLTDRYLTRNIKQFIGLRGRINYLPAFTLFFVLAILGIPGTANFIGNLMQLFGAYKLYPSLVLILLIGLLFASIALLIRMQPILYGLTSAHEANISVIYKAMSPREFGLLFILAISLLVIGLYPQFILDTSYPMIYKIQHYLDASQIVDNKEGA</sequence>
<dbReference type="PRINTS" id="PR01437">
    <property type="entry name" value="NUOXDRDTASE4"/>
</dbReference>
<dbReference type="InterPro" id="IPR003918">
    <property type="entry name" value="NADH_UbQ_OxRdtase"/>
</dbReference>
<dbReference type="GO" id="GO:0042773">
    <property type="term" value="P:ATP synthesis coupled electron transport"/>
    <property type="evidence" value="ECO:0007669"/>
    <property type="project" value="InterPro"/>
</dbReference>
<feature type="transmembrane region" description="Helical" evidence="10">
    <location>
        <begin position="450"/>
        <end position="471"/>
    </location>
</feature>
<evidence type="ECO:0000256" key="2">
    <source>
        <dbReference type="ARBA" id="ARBA00009025"/>
    </source>
</evidence>
<evidence type="ECO:0000313" key="13">
    <source>
        <dbReference type="Proteomes" id="UP000506160"/>
    </source>
</evidence>
<feature type="transmembrane region" description="Helical" evidence="10">
    <location>
        <begin position="118"/>
        <end position="139"/>
    </location>
</feature>
<feature type="transmembrane region" description="Helical" evidence="10">
    <location>
        <begin position="318"/>
        <end position="340"/>
    </location>
</feature>
<feature type="domain" description="NADH:quinone oxidoreductase/Mrp antiporter transmembrane" evidence="11">
    <location>
        <begin position="166"/>
        <end position="460"/>
    </location>
</feature>
<dbReference type="GO" id="GO:0008137">
    <property type="term" value="F:NADH dehydrogenase (ubiquinone) activity"/>
    <property type="evidence" value="ECO:0007669"/>
    <property type="project" value="InterPro"/>
</dbReference>
<protein>
    <recommendedName>
        <fullName evidence="3">NADH-quinone oxidoreductase subunit M</fullName>
    </recommendedName>
    <alternativeName>
        <fullName evidence="7">NADH dehydrogenase I subunit M</fullName>
    </alternativeName>
    <alternativeName>
        <fullName evidence="8">NDH-1 subunit M</fullName>
    </alternativeName>
</protein>
<feature type="transmembrane region" description="Helical" evidence="10">
    <location>
        <begin position="291"/>
        <end position="312"/>
    </location>
</feature>
<evidence type="ECO:0000256" key="4">
    <source>
        <dbReference type="ARBA" id="ARBA00022692"/>
    </source>
</evidence>
<feature type="transmembrane region" description="Helical" evidence="10">
    <location>
        <begin position="146"/>
        <end position="164"/>
    </location>
</feature>
<dbReference type="GO" id="GO:0003954">
    <property type="term" value="F:NADH dehydrogenase activity"/>
    <property type="evidence" value="ECO:0007669"/>
    <property type="project" value="TreeGrafter"/>
</dbReference>
<dbReference type="InterPro" id="IPR010227">
    <property type="entry name" value="NADH_Q_OxRdtase_chainM/4"/>
</dbReference>
<keyword evidence="6 10" id="KW-0472">Membrane</keyword>
<feature type="transmembrane region" description="Helical" evidence="10">
    <location>
        <begin position="203"/>
        <end position="228"/>
    </location>
</feature>
<evidence type="ECO:0000256" key="7">
    <source>
        <dbReference type="ARBA" id="ARBA00031584"/>
    </source>
</evidence>
<dbReference type="EMBL" id="AWGA01000070">
    <property type="protein sequence ID" value="TEA26632.1"/>
    <property type="molecule type" value="Genomic_DNA"/>
</dbReference>
<dbReference type="GO" id="GO:0016020">
    <property type="term" value="C:membrane"/>
    <property type="evidence" value="ECO:0007669"/>
    <property type="project" value="UniProtKB-SubCell"/>
</dbReference>
<gene>
    <name evidence="12" type="ORF">O970_07815</name>
</gene>
<comment type="caution">
    <text evidence="12">The sequence shown here is derived from an EMBL/GenBank/DDBJ whole genome shotgun (WGS) entry which is preliminary data.</text>
</comment>
<evidence type="ECO:0000256" key="8">
    <source>
        <dbReference type="ARBA" id="ARBA00032798"/>
    </source>
</evidence>
<proteinExistence type="inferred from homology"/>